<organism evidence="1">
    <name type="scientific">Anguilla anguilla</name>
    <name type="common">European freshwater eel</name>
    <name type="synonym">Muraena anguilla</name>
    <dbReference type="NCBI Taxonomy" id="7936"/>
    <lineage>
        <taxon>Eukaryota</taxon>
        <taxon>Metazoa</taxon>
        <taxon>Chordata</taxon>
        <taxon>Craniata</taxon>
        <taxon>Vertebrata</taxon>
        <taxon>Euteleostomi</taxon>
        <taxon>Actinopterygii</taxon>
        <taxon>Neopterygii</taxon>
        <taxon>Teleostei</taxon>
        <taxon>Anguilliformes</taxon>
        <taxon>Anguillidae</taxon>
        <taxon>Anguilla</taxon>
    </lineage>
</organism>
<accession>A0A0E9QJN2</accession>
<name>A0A0E9QJN2_ANGAN</name>
<evidence type="ECO:0000313" key="1">
    <source>
        <dbReference type="EMBL" id="JAH17101.1"/>
    </source>
</evidence>
<proteinExistence type="predicted"/>
<protein>
    <submittedName>
        <fullName evidence="1">Uncharacterized protein</fullName>
    </submittedName>
</protein>
<dbReference type="AlphaFoldDB" id="A0A0E9QJN2"/>
<sequence>MIWSPQLAVPLLQCVISLLC</sequence>
<reference evidence="1" key="2">
    <citation type="journal article" date="2015" name="Fish Shellfish Immunol.">
        <title>Early steps in the European eel (Anguilla anguilla)-Vibrio vulnificus interaction in the gills: Role of the RtxA13 toxin.</title>
        <authorList>
            <person name="Callol A."/>
            <person name="Pajuelo D."/>
            <person name="Ebbesson L."/>
            <person name="Teles M."/>
            <person name="MacKenzie S."/>
            <person name="Amaro C."/>
        </authorList>
    </citation>
    <scope>NUCLEOTIDE SEQUENCE</scope>
</reference>
<dbReference type="EMBL" id="GBXM01091476">
    <property type="protein sequence ID" value="JAH17101.1"/>
    <property type="molecule type" value="Transcribed_RNA"/>
</dbReference>
<reference evidence="1" key="1">
    <citation type="submission" date="2014-11" db="EMBL/GenBank/DDBJ databases">
        <authorList>
            <person name="Amaro Gonzalez C."/>
        </authorList>
    </citation>
    <scope>NUCLEOTIDE SEQUENCE</scope>
</reference>